<evidence type="ECO:0000256" key="1">
    <source>
        <dbReference type="SAM" id="MobiDB-lite"/>
    </source>
</evidence>
<organism evidence="2 3">
    <name type="scientific">Bradyrhizobium diazoefficiens</name>
    <dbReference type="NCBI Taxonomy" id="1355477"/>
    <lineage>
        <taxon>Bacteria</taxon>
        <taxon>Pseudomonadati</taxon>
        <taxon>Pseudomonadota</taxon>
        <taxon>Alphaproteobacteria</taxon>
        <taxon>Hyphomicrobiales</taxon>
        <taxon>Nitrobacteraceae</taxon>
        <taxon>Bradyrhizobium</taxon>
    </lineage>
</organism>
<dbReference type="Proteomes" id="UP000063308">
    <property type="component" value="Chromosome"/>
</dbReference>
<accession>A0A0E4BNN2</accession>
<feature type="compositionally biased region" description="Basic and acidic residues" evidence="1">
    <location>
        <begin position="19"/>
        <end position="44"/>
    </location>
</feature>
<name>A0A0E4BNN2_9BRAD</name>
<dbReference type="AlphaFoldDB" id="A0A0E4BNN2"/>
<evidence type="ECO:0000313" key="3">
    <source>
        <dbReference type="Proteomes" id="UP000063308"/>
    </source>
</evidence>
<sequence>MTDRDNRDDQSRLLTRRFRSPEDEYEAKAARGHDRIPAEHSAAR</sequence>
<feature type="compositionally biased region" description="Basic and acidic residues" evidence="1">
    <location>
        <begin position="1"/>
        <end position="11"/>
    </location>
</feature>
<gene>
    <name evidence="2" type="ORF">NK6_2902</name>
</gene>
<reference evidence="2 3" key="1">
    <citation type="submission" date="2014-11" db="EMBL/GenBank/DDBJ databases">
        <title>Symbiosis island explosion on the genome of extra-slow-growing strains of soybean bradyrhizobia with massive insertion sequences.</title>
        <authorList>
            <person name="Iida T."/>
            <person name="Minamisawa K."/>
        </authorList>
    </citation>
    <scope>NUCLEOTIDE SEQUENCE [LARGE SCALE GENOMIC DNA]</scope>
    <source>
        <strain evidence="2 3">NK6</strain>
    </source>
</reference>
<protein>
    <submittedName>
        <fullName evidence="2">Uncharacterized protein</fullName>
    </submittedName>
</protein>
<feature type="region of interest" description="Disordered" evidence="1">
    <location>
        <begin position="1"/>
        <end position="44"/>
    </location>
</feature>
<dbReference type="EMBL" id="AP014685">
    <property type="protein sequence ID" value="BAR56082.1"/>
    <property type="molecule type" value="Genomic_DNA"/>
</dbReference>
<evidence type="ECO:0000313" key="2">
    <source>
        <dbReference type="EMBL" id="BAR56082.1"/>
    </source>
</evidence>
<proteinExistence type="predicted"/>